<name>A0A5C5PXM8_9PSED</name>
<dbReference type="EMBL" id="VFIO01000003">
    <property type="protein sequence ID" value="TWR89842.1"/>
    <property type="molecule type" value="Genomic_DNA"/>
</dbReference>
<gene>
    <name evidence="2" type="ORF">FJD37_11315</name>
    <name evidence="1" type="ORF">FJD38_09970</name>
</gene>
<dbReference type="OrthoDB" id="7013597at2"/>
<protein>
    <submittedName>
        <fullName evidence="2">Uncharacterized protein</fullName>
    </submittedName>
</protein>
<keyword evidence="4" id="KW-1185">Reference proteome</keyword>
<dbReference type="Proteomes" id="UP000318428">
    <property type="component" value="Unassembled WGS sequence"/>
</dbReference>
<dbReference type="AlphaFoldDB" id="A0A5C5PXM8"/>
<dbReference type="RefSeq" id="WP_122783387.1">
    <property type="nucleotide sequence ID" value="NZ_CP142033.1"/>
</dbReference>
<reference evidence="3 4" key="1">
    <citation type="submission" date="2019-06" db="EMBL/GenBank/DDBJ databases">
        <title>Pseudomonas bimorpha sp. nov. isolated from bovine raw milk and skim milk concentrate.</title>
        <authorList>
            <person name="Hofmann K."/>
            <person name="Huptas C."/>
            <person name="Doll E."/>
            <person name="Scherer S."/>
            <person name="Wenning M."/>
        </authorList>
    </citation>
    <scope>NUCLEOTIDE SEQUENCE [LARGE SCALE GENOMIC DNA]</scope>
    <source>
        <strain evidence="1 4">DSM 108989</strain>
        <strain evidence="2 3">DSM 108990</strain>
    </source>
</reference>
<evidence type="ECO:0000313" key="4">
    <source>
        <dbReference type="Proteomes" id="UP000318428"/>
    </source>
</evidence>
<accession>A0A5C5PXM8</accession>
<proteinExistence type="predicted"/>
<evidence type="ECO:0000313" key="1">
    <source>
        <dbReference type="EMBL" id="TWR89842.1"/>
    </source>
</evidence>
<organism evidence="2 3">
    <name type="scientific">Pseudomonas saxonica</name>
    <dbReference type="NCBI Taxonomy" id="2600598"/>
    <lineage>
        <taxon>Bacteria</taxon>
        <taxon>Pseudomonadati</taxon>
        <taxon>Pseudomonadota</taxon>
        <taxon>Gammaproteobacteria</taxon>
        <taxon>Pseudomonadales</taxon>
        <taxon>Pseudomonadaceae</taxon>
        <taxon>Pseudomonas</taxon>
    </lineage>
</organism>
<evidence type="ECO:0000313" key="3">
    <source>
        <dbReference type="Proteomes" id="UP000317901"/>
    </source>
</evidence>
<evidence type="ECO:0000313" key="2">
    <source>
        <dbReference type="EMBL" id="TWR94270.1"/>
    </source>
</evidence>
<dbReference type="Proteomes" id="UP000317901">
    <property type="component" value="Unassembled WGS sequence"/>
</dbReference>
<sequence length="79" mass="8581">MNSTLILLNAVALVVLVVFHFQPVATQTEQTADVAGTYEKPLKVLPQRAVMSGNTQISPQLAAEQAAAIQNSQDERWAF</sequence>
<dbReference type="EMBL" id="VFIP01000018">
    <property type="protein sequence ID" value="TWR94270.1"/>
    <property type="molecule type" value="Genomic_DNA"/>
</dbReference>
<comment type="caution">
    <text evidence="2">The sequence shown here is derived from an EMBL/GenBank/DDBJ whole genome shotgun (WGS) entry which is preliminary data.</text>
</comment>